<feature type="non-terminal residue" evidence="1">
    <location>
        <position position="127"/>
    </location>
</feature>
<evidence type="ECO:0000313" key="1">
    <source>
        <dbReference type="EMBL" id="KAI3929907.1"/>
    </source>
</evidence>
<dbReference type="Proteomes" id="UP001202328">
    <property type="component" value="Unassembled WGS sequence"/>
</dbReference>
<keyword evidence="2" id="KW-1185">Reference proteome</keyword>
<accession>A0AAD4T0U7</accession>
<reference evidence="1" key="1">
    <citation type="submission" date="2022-04" db="EMBL/GenBank/DDBJ databases">
        <title>A functionally conserved STORR gene fusion in Papaver species that diverged 16.8 million years ago.</title>
        <authorList>
            <person name="Catania T."/>
        </authorList>
    </citation>
    <scope>NUCLEOTIDE SEQUENCE</scope>
    <source>
        <strain evidence="1">S-188037</strain>
    </source>
</reference>
<dbReference type="EMBL" id="JAJJMB010007553">
    <property type="protein sequence ID" value="KAI3929907.1"/>
    <property type="molecule type" value="Genomic_DNA"/>
</dbReference>
<proteinExistence type="predicted"/>
<protein>
    <submittedName>
        <fullName evidence="1">Uncharacterized protein</fullName>
    </submittedName>
</protein>
<organism evidence="1 2">
    <name type="scientific">Papaver atlanticum</name>
    <dbReference type="NCBI Taxonomy" id="357466"/>
    <lineage>
        <taxon>Eukaryota</taxon>
        <taxon>Viridiplantae</taxon>
        <taxon>Streptophyta</taxon>
        <taxon>Embryophyta</taxon>
        <taxon>Tracheophyta</taxon>
        <taxon>Spermatophyta</taxon>
        <taxon>Magnoliopsida</taxon>
        <taxon>Ranunculales</taxon>
        <taxon>Papaveraceae</taxon>
        <taxon>Papaveroideae</taxon>
        <taxon>Papaver</taxon>
    </lineage>
</organism>
<sequence>MIAPQLQGYGVRSSGQTTDGAFEGDIFNLFRRGCTVKWVGSAGAPLLHNLQGNSYVGGQWAAGDAPMFYVMSPKDVVIAKPRMAERLSFLWSFSLKSETDITSRRGEERPTRRMGDFGWYPSLQSFL</sequence>
<evidence type="ECO:0000313" key="2">
    <source>
        <dbReference type="Proteomes" id="UP001202328"/>
    </source>
</evidence>
<dbReference type="AlphaFoldDB" id="A0AAD4T0U7"/>
<name>A0AAD4T0U7_9MAGN</name>
<comment type="caution">
    <text evidence="1">The sequence shown here is derived from an EMBL/GenBank/DDBJ whole genome shotgun (WGS) entry which is preliminary data.</text>
</comment>
<gene>
    <name evidence="1" type="ORF">MKW98_004061</name>
</gene>